<reference evidence="8 9" key="1">
    <citation type="submission" date="2017-09" db="EMBL/GenBank/DDBJ databases">
        <title>Depth-based differentiation of microbial function through sediment-hosted aquifers and enrichment of novel symbionts in the deep terrestrial subsurface.</title>
        <authorList>
            <person name="Probst A.J."/>
            <person name="Ladd B."/>
            <person name="Jarett J.K."/>
            <person name="Geller-Mcgrath D.E."/>
            <person name="Sieber C.M."/>
            <person name="Emerson J.B."/>
            <person name="Anantharaman K."/>
            <person name="Thomas B.C."/>
            <person name="Malmstrom R."/>
            <person name="Stieglmeier M."/>
            <person name="Klingl A."/>
            <person name="Woyke T."/>
            <person name="Ryan C.M."/>
            <person name="Banfield J.F."/>
        </authorList>
    </citation>
    <scope>NUCLEOTIDE SEQUENCE [LARGE SCALE GENOMIC DNA]</scope>
    <source>
        <strain evidence="8">CG15_BIG_FIL_POST_REV_8_21_14_020_45_12</strain>
    </source>
</reference>
<organism evidence="8 9">
    <name type="scientific">Candidatus Kerfeldbacteria bacterium CG15_BIG_FIL_POST_REV_8_21_14_020_45_12</name>
    <dbReference type="NCBI Taxonomy" id="2014247"/>
    <lineage>
        <taxon>Bacteria</taxon>
        <taxon>Candidatus Kerfeldiibacteriota</taxon>
    </lineage>
</organism>
<keyword evidence="5 6" id="KW-0949">S-adenosyl-L-methionine</keyword>
<evidence type="ECO:0000313" key="9">
    <source>
        <dbReference type="Proteomes" id="UP000230292"/>
    </source>
</evidence>
<protein>
    <recommendedName>
        <fullName evidence="6">Ribosomal RNA small subunit methyltransferase I</fullName>
        <ecNumber evidence="6">2.1.1.198</ecNumber>
    </recommendedName>
    <alternativeName>
        <fullName evidence="6">16S rRNA 2'-O-ribose C1402 methyltransferase</fullName>
    </alternativeName>
    <alternativeName>
        <fullName evidence="6">rRNA (cytidine-2'-O-)-methyltransferase RsmI</fullName>
    </alternativeName>
</protein>
<dbReference type="InterPro" id="IPR014777">
    <property type="entry name" value="4pyrrole_Mease_sub1"/>
</dbReference>
<dbReference type="Gene3D" id="3.40.1010.10">
    <property type="entry name" value="Cobalt-precorrin-4 Transmethylase, Domain 1"/>
    <property type="match status" value="1"/>
</dbReference>
<feature type="domain" description="Tetrapyrrole methylase" evidence="7">
    <location>
        <begin position="14"/>
        <end position="213"/>
    </location>
</feature>
<evidence type="ECO:0000256" key="3">
    <source>
        <dbReference type="ARBA" id="ARBA00022603"/>
    </source>
</evidence>
<dbReference type="EC" id="2.1.1.198" evidence="6"/>
<evidence type="ECO:0000256" key="6">
    <source>
        <dbReference type="HAMAP-Rule" id="MF_01877"/>
    </source>
</evidence>
<evidence type="ECO:0000256" key="1">
    <source>
        <dbReference type="ARBA" id="ARBA00022490"/>
    </source>
</evidence>
<comment type="similarity">
    <text evidence="6">Belongs to the methyltransferase superfamily. RsmI family.</text>
</comment>
<dbReference type="PANTHER" id="PTHR46111">
    <property type="entry name" value="RIBOSOMAL RNA SMALL SUBUNIT METHYLTRANSFERASE I"/>
    <property type="match status" value="1"/>
</dbReference>
<dbReference type="InterPro" id="IPR014776">
    <property type="entry name" value="4pyrrole_Mease_sub2"/>
</dbReference>
<dbReference type="Pfam" id="PF00590">
    <property type="entry name" value="TP_methylase"/>
    <property type="match status" value="1"/>
</dbReference>
<comment type="caution">
    <text evidence="8">The sequence shown here is derived from an EMBL/GenBank/DDBJ whole genome shotgun (WGS) entry which is preliminary data.</text>
</comment>
<dbReference type="CDD" id="cd11648">
    <property type="entry name" value="RsmI"/>
    <property type="match status" value="1"/>
</dbReference>
<dbReference type="FunFam" id="3.40.1010.10:FF:000007">
    <property type="entry name" value="Ribosomal RNA small subunit methyltransferase I"/>
    <property type="match status" value="1"/>
</dbReference>
<dbReference type="SUPFAM" id="SSF53790">
    <property type="entry name" value="Tetrapyrrole methylase"/>
    <property type="match status" value="1"/>
</dbReference>
<keyword evidence="2 6" id="KW-0698">rRNA processing</keyword>
<comment type="catalytic activity">
    <reaction evidence="6">
        <text>cytidine(1402) in 16S rRNA + S-adenosyl-L-methionine = 2'-O-methylcytidine(1402) in 16S rRNA + S-adenosyl-L-homocysteine + H(+)</text>
        <dbReference type="Rhea" id="RHEA:42924"/>
        <dbReference type="Rhea" id="RHEA-COMP:10285"/>
        <dbReference type="Rhea" id="RHEA-COMP:10286"/>
        <dbReference type="ChEBI" id="CHEBI:15378"/>
        <dbReference type="ChEBI" id="CHEBI:57856"/>
        <dbReference type="ChEBI" id="CHEBI:59789"/>
        <dbReference type="ChEBI" id="CHEBI:74495"/>
        <dbReference type="ChEBI" id="CHEBI:82748"/>
        <dbReference type="EC" id="2.1.1.198"/>
    </reaction>
</comment>
<keyword evidence="4 6" id="KW-0808">Transferase</keyword>
<dbReference type="PANTHER" id="PTHR46111:SF1">
    <property type="entry name" value="RIBOSOMAL RNA SMALL SUBUNIT METHYLTRANSFERASE I"/>
    <property type="match status" value="1"/>
</dbReference>
<comment type="subcellular location">
    <subcellularLocation>
        <location evidence="6">Cytoplasm</location>
    </subcellularLocation>
</comment>
<keyword evidence="1 6" id="KW-0963">Cytoplasm</keyword>
<dbReference type="HAMAP" id="MF_01877">
    <property type="entry name" value="16SrRNA_methyltr_I"/>
    <property type="match status" value="1"/>
</dbReference>
<dbReference type="InterPro" id="IPR008189">
    <property type="entry name" value="rRNA_ssu_MeTfrase_I"/>
</dbReference>
<evidence type="ECO:0000256" key="5">
    <source>
        <dbReference type="ARBA" id="ARBA00022691"/>
    </source>
</evidence>
<dbReference type="InterPro" id="IPR035996">
    <property type="entry name" value="4pyrrol_Methylase_sf"/>
</dbReference>
<dbReference type="Proteomes" id="UP000230292">
    <property type="component" value="Unassembled WGS sequence"/>
</dbReference>
<proteinExistence type="inferred from homology"/>
<dbReference type="AlphaFoldDB" id="A0A2M7H236"/>
<evidence type="ECO:0000259" key="7">
    <source>
        <dbReference type="Pfam" id="PF00590"/>
    </source>
</evidence>
<comment type="function">
    <text evidence="6">Catalyzes the 2'-O-methylation of the ribose of cytidine 1402 (C1402) in 16S rRNA.</text>
</comment>
<accession>A0A2M7H236</accession>
<evidence type="ECO:0000256" key="4">
    <source>
        <dbReference type="ARBA" id="ARBA00022679"/>
    </source>
</evidence>
<dbReference type="GO" id="GO:0005737">
    <property type="term" value="C:cytoplasm"/>
    <property type="evidence" value="ECO:0007669"/>
    <property type="project" value="UniProtKB-SubCell"/>
</dbReference>
<name>A0A2M7H236_9BACT</name>
<dbReference type="InterPro" id="IPR000878">
    <property type="entry name" value="4pyrrol_Mease"/>
</dbReference>
<keyword evidence="3 6" id="KW-0489">Methyltransferase</keyword>
<sequence length="235" mass="25470">MNKQVDSPSVLAGTLYIVATPIGNLGDLTDRAKRILQQVNVIACEDTRETGILLHSYSISGPRLVSYHAQSKNSREESILQFLAEGQTVALVADRGTPGISDPGARLIASAIEKGIPVVPVPGASAVITALSASGADTSAFTYHGFIPHKKGRQTMLLTMSEECRSRTVVAYESPHRILKTLDALVGKVEMVILARELTKLHEEFLRGTPQELFDNLSAREAVRGEFVLILPRQN</sequence>
<evidence type="ECO:0000313" key="8">
    <source>
        <dbReference type="EMBL" id="PIW36298.1"/>
    </source>
</evidence>
<evidence type="ECO:0000256" key="2">
    <source>
        <dbReference type="ARBA" id="ARBA00022552"/>
    </source>
</evidence>
<dbReference type="NCBIfam" id="TIGR00096">
    <property type="entry name" value="16S rRNA (cytidine(1402)-2'-O)-methyltransferase"/>
    <property type="match status" value="1"/>
</dbReference>
<dbReference type="EMBL" id="PFGC01000063">
    <property type="protein sequence ID" value="PIW36298.1"/>
    <property type="molecule type" value="Genomic_DNA"/>
</dbReference>
<dbReference type="Gene3D" id="3.30.950.10">
    <property type="entry name" value="Methyltransferase, Cobalt-precorrin-4 Transmethylase, Domain 2"/>
    <property type="match status" value="1"/>
</dbReference>
<dbReference type="GO" id="GO:0070677">
    <property type="term" value="F:rRNA (cytosine-2'-O-)-methyltransferase activity"/>
    <property type="evidence" value="ECO:0007669"/>
    <property type="project" value="UniProtKB-UniRule"/>
</dbReference>
<dbReference type="PIRSF" id="PIRSF005917">
    <property type="entry name" value="MTase_YraL"/>
    <property type="match status" value="1"/>
</dbReference>
<gene>
    <name evidence="6 8" type="primary">rsmI</name>
    <name evidence="8" type="ORF">COW24_06105</name>
</gene>